<accession>A0ABS5APD6</accession>
<dbReference type="RefSeq" id="WP_143342520.1">
    <property type="nucleotide sequence ID" value="NZ_JAGIOO010000001.1"/>
</dbReference>
<keyword evidence="1" id="KW-1133">Transmembrane helix</keyword>
<protein>
    <submittedName>
        <fullName evidence="2">Mg/Co/Ni transporter MgtE</fullName>
    </submittedName>
</protein>
<dbReference type="Proteomes" id="UP001519363">
    <property type="component" value="Unassembled WGS sequence"/>
</dbReference>
<gene>
    <name evidence="2" type="ORF">JOF53_007310</name>
</gene>
<feature type="transmembrane region" description="Helical" evidence="1">
    <location>
        <begin position="12"/>
        <end position="33"/>
    </location>
</feature>
<sequence length="65" mass="6786">MASKRRVSKKRALIGLLLLTALGAATIPVLLWAKVDPAVAGGVPATLMTLAASAAQLLGWFDERD</sequence>
<evidence type="ECO:0000313" key="2">
    <source>
        <dbReference type="EMBL" id="MBP2478438.1"/>
    </source>
</evidence>
<keyword evidence="1" id="KW-0812">Transmembrane</keyword>
<name>A0ABS5APD6_9PSEU</name>
<reference evidence="2 3" key="1">
    <citation type="submission" date="2021-03" db="EMBL/GenBank/DDBJ databases">
        <title>Sequencing the genomes of 1000 actinobacteria strains.</title>
        <authorList>
            <person name="Klenk H.-P."/>
        </authorList>
    </citation>
    <scope>NUCLEOTIDE SEQUENCE [LARGE SCALE GENOMIC DNA]</scope>
    <source>
        <strain evidence="2 3">DSM 44580</strain>
    </source>
</reference>
<evidence type="ECO:0000256" key="1">
    <source>
        <dbReference type="SAM" id="Phobius"/>
    </source>
</evidence>
<keyword evidence="1" id="KW-0472">Membrane</keyword>
<comment type="caution">
    <text evidence="2">The sequence shown here is derived from an EMBL/GenBank/DDBJ whole genome shotgun (WGS) entry which is preliminary data.</text>
</comment>
<feature type="transmembrane region" description="Helical" evidence="1">
    <location>
        <begin position="39"/>
        <end position="61"/>
    </location>
</feature>
<organism evidence="2 3">
    <name type="scientific">Crossiella equi</name>
    <dbReference type="NCBI Taxonomy" id="130796"/>
    <lineage>
        <taxon>Bacteria</taxon>
        <taxon>Bacillati</taxon>
        <taxon>Actinomycetota</taxon>
        <taxon>Actinomycetes</taxon>
        <taxon>Pseudonocardiales</taxon>
        <taxon>Pseudonocardiaceae</taxon>
        <taxon>Crossiella</taxon>
    </lineage>
</organism>
<dbReference type="EMBL" id="JAGIOO010000001">
    <property type="protein sequence ID" value="MBP2478438.1"/>
    <property type="molecule type" value="Genomic_DNA"/>
</dbReference>
<proteinExistence type="predicted"/>
<keyword evidence="3" id="KW-1185">Reference proteome</keyword>
<evidence type="ECO:0000313" key="3">
    <source>
        <dbReference type="Proteomes" id="UP001519363"/>
    </source>
</evidence>